<evidence type="ECO:0000256" key="1">
    <source>
        <dbReference type="ARBA" id="ARBA00004123"/>
    </source>
</evidence>
<feature type="compositionally biased region" description="Polar residues" evidence="9">
    <location>
        <begin position="1"/>
        <end position="14"/>
    </location>
</feature>
<dbReference type="SUPFAM" id="SSF54171">
    <property type="entry name" value="DNA-binding domain"/>
    <property type="match status" value="1"/>
</dbReference>
<evidence type="ECO:0000256" key="5">
    <source>
        <dbReference type="ARBA" id="ARBA00023015"/>
    </source>
</evidence>
<dbReference type="GO" id="GO:0008270">
    <property type="term" value="F:zinc ion binding"/>
    <property type="evidence" value="ECO:0007669"/>
    <property type="project" value="UniProtKB-KW"/>
</dbReference>
<keyword evidence="8" id="KW-0539">Nucleus</keyword>
<keyword evidence="7" id="KW-0804">Transcription</keyword>
<comment type="caution">
    <text evidence="12">The sequence shown here is derived from an EMBL/GenBank/DDBJ whole genome shotgun (WGS) entry which is preliminary data.</text>
</comment>
<dbReference type="Gene3D" id="3.30.40.100">
    <property type="match status" value="1"/>
</dbReference>
<reference evidence="12 13" key="1">
    <citation type="submission" date="2020-10" db="EMBL/GenBank/DDBJ databases">
        <title>Plant Genome Project.</title>
        <authorList>
            <person name="Zhang R.-G."/>
        </authorList>
    </citation>
    <scope>NUCLEOTIDE SEQUENCE [LARGE SCALE GENOMIC DNA]</scope>
    <source>
        <strain evidence="12">FAFU-HL-1</strain>
        <tissue evidence="12">Leaf</tissue>
    </source>
</reference>
<dbReference type="Pfam" id="PF01429">
    <property type="entry name" value="MBD"/>
    <property type="match status" value="1"/>
</dbReference>
<accession>A0A835J3E9</accession>
<dbReference type="PANTHER" id="PTHR12396:SF10">
    <property type="entry name" value="METHYL-CPG-BINDING DOMAIN-CONTAINING PROTEIN 1-RELATED"/>
    <property type="match status" value="1"/>
</dbReference>
<name>A0A835J3E9_9ROSI</name>
<dbReference type="GO" id="GO:0005634">
    <property type="term" value="C:nucleus"/>
    <property type="evidence" value="ECO:0007669"/>
    <property type="project" value="UniProtKB-SubCell"/>
</dbReference>
<evidence type="ECO:0000259" key="10">
    <source>
        <dbReference type="PROSITE" id="PS50982"/>
    </source>
</evidence>
<evidence type="ECO:0000256" key="8">
    <source>
        <dbReference type="ARBA" id="ARBA00023242"/>
    </source>
</evidence>
<feature type="domain" description="MBD" evidence="10">
    <location>
        <begin position="84"/>
        <end position="154"/>
    </location>
</feature>
<dbReference type="InterPro" id="IPR011124">
    <property type="entry name" value="Znf_CW"/>
</dbReference>
<keyword evidence="6" id="KW-0238">DNA-binding</keyword>
<evidence type="ECO:0000259" key="11">
    <source>
        <dbReference type="PROSITE" id="PS51050"/>
    </source>
</evidence>
<evidence type="ECO:0000256" key="9">
    <source>
        <dbReference type="SAM" id="MobiDB-lite"/>
    </source>
</evidence>
<protein>
    <submittedName>
        <fullName evidence="12">Uncharacterized protein</fullName>
    </submittedName>
</protein>
<evidence type="ECO:0000313" key="12">
    <source>
        <dbReference type="EMBL" id="KAF9661314.1"/>
    </source>
</evidence>
<proteinExistence type="predicted"/>
<dbReference type="EMBL" id="JADGMS010000019">
    <property type="protein sequence ID" value="KAF9661314.1"/>
    <property type="molecule type" value="Genomic_DNA"/>
</dbReference>
<dbReference type="Pfam" id="PF07496">
    <property type="entry name" value="zf-CW"/>
    <property type="match status" value="1"/>
</dbReference>
<dbReference type="CDD" id="cd01396">
    <property type="entry name" value="MeCP2_MBD"/>
    <property type="match status" value="1"/>
</dbReference>
<organism evidence="12 13">
    <name type="scientific">Salix dunnii</name>
    <dbReference type="NCBI Taxonomy" id="1413687"/>
    <lineage>
        <taxon>Eukaryota</taxon>
        <taxon>Viridiplantae</taxon>
        <taxon>Streptophyta</taxon>
        <taxon>Embryophyta</taxon>
        <taxon>Tracheophyta</taxon>
        <taxon>Spermatophyta</taxon>
        <taxon>Magnoliopsida</taxon>
        <taxon>eudicotyledons</taxon>
        <taxon>Gunneridae</taxon>
        <taxon>Pentapetalae</taxon>
        <taxon>rosids</taxon>
        <taxon>fabids</taxon>
        <taxon>Malpighiales</taxon>
        <taxon>Salicaceae</taxon>
        <taxon>Saliceae</taxon>
        <taxon>Salix</taxon>
    </lineage>
</organism>
<evidence type="ECO:0000256" key="6">
    <source>
        <dbReference type="ARBA" id="ARBA00023125"/>
    </source>
</evidence>
<dbReference type="Gene3D" id="3.30.890.10">
    <property type="entry name" value="Methyl-cpg-binding Protein 2, Chain A"/>
    <property type="match status" value="1"/>
</dbReference>
<keyword evidence="2" id="KW-0479">Metal-binding</keyword>
<keyword evidence="13" id="KW-1185">Reference proteome</keyword>
<dbReference type="PROSITE" id="PS51050">
    <property type="entry name" value="ZF_CW"/>
    <property type="match status" value="1"/>
</dbReference>
<gene>
    <name evidence="12" type="ORF">SADUNF_Sadunf19G0055200</name>
</gene>
<keyword evidence="3" id="KW-0863">Zinc-finger</keyword>
<dbReference type="InterPro" id="IPR001739">
    <property type="entry name" value="Methyl_CpG_DNA-bd"/>
</dbReference>
<keyword evidence="5" id="KW-0805">Transcription regulation</keyword>
<dbReference type="GO" id="GO:0003677">
    <property type="term" value="F:DNA binding"/>
    <property type="evidence" value="ECO:0007669"/>
    <property type="project" value="UniProtKB-KW"/>
</dbReference>
<dbReference type="AlphaFoldDB" id="A0A835J3E9"/>
<dbReference type="InterPro" id="IPR016177">
    <property type="entry name" value="DNA-bd_dom_sf"/>
</dbReference>
<evidence type="ECO:0000256" key="3">
    <source>
        <dbReference type="ARBA" id="ARBA00022771"/>
    </source>
</evidence>
<evidence type="ECO:0000256" key="7">
    <source>
        <dbReference type="ARBA" id="ARBA00023163"/>
    </source>
</evidence>
<sequence length="183" mass="20697">MALQLKEQSPATPKTSRKNPRAAARSIDTYAAQCNKCSKWRVIPTEEEYEEIRSKTEENPYVCDRKPGISCDDPADIEYATKTWAIDKPGVPKTPQGFKRILVLRSDFSRMDAYYITPTGKKLRTRNEIAAFIEANPKYQNVNLSAFNFSSPKIMEDTIPEDAVRKVLSIGNDNKMKALKDSA</sequence>
<evidence type="ECO:0000313" key="13">
    <source>
        <dbReference type="Proteomes" id="UP000657918"/>
    </source>
</evidence>
<feature type="region of interest" description="Disordered" evidence="9">
    <location>
        <begin position="1"/>
        <end position="24"/>
    </location>
</feature>
<dbReference type="OrthoDB" id="10072024at2759"/>
<dbReference type="SMART" id="SM00391">
    <property type="entry name" value="MBD"/>
    <property type="match status" value="1"/>
</dbReference>
<dbReference type="PROSITE" id="PS50982">
    <property type="entry name" value="MBD"/>
    <property type="match status" value="1"/>
</dbReference>
<comment type="subcellular location">
    <subcellularLocation>
        <location evidence="1">Nucleus</location>
    </subcellularLocation>
</comment>
<keyword evidence="4" id="KW-0862">Zinc</keyword>
<dbReference type="Proteomes" id="UP000657918">
    <property type="component" value="Unassembled WGS sequence"/>
</dbReference>
<evidence type="ECO:0000256" key="2">
    <source>
        <dbReference type="ARBA" id="ARBA00022723"/>
    </source>
</evidence>
<feature type="domain" description="CW-type" evidence="11">
    <location>
        <begin position="24"/>
        <end position="79"/>
    </location>
</feature>
<evidence type="ECO:0000256" key="4">
    <source>
        <dbReference type="ARBA" id="ARBA00022833"/>
    </source>
</evidence>
<dbReference type="PANTHER" id="PTHR12396">
    <property type="entry name" value="METHYL-CPG BINDING PROTEIN, MBD"/>
    <property type="match status" value="1"/>
</dbReference>